<dbReference type="Proteomes" id="UP001337305">
    <property type="component" value="Unassembled WGS sequence"/>
</dbReference>
<name>A0ABU7XV91_9FLAO</name>
<dbReference type="PROSITE" id="PS51186">
    <property type="entry name" value="GNAT"/>
    <property type="match status" value="1"/>
</dbReference>
<feature type="domain" description="N-acetyltransferase" evidence="1">
    <location>
        <begin position="5"/>
        <end position="151"/>
    </location>
</feature>
<evidence type="ECO:0000259" key="1">
    <source>
        <dbReference type="PROSITE" id="PS51186"/>
    </source>
</evidence>
<keyword evidence="3" id="KW-1185">Reference proteome</keyword>
<dbReference type="SUPFAM" id="SSF55729">
    <property type="entry name" value="Acyl-CoA N-acyltransferases (Nat)"/>
    <property type="match status" value="1"/>
</dbReference>
<protein>
    <submittedName>
        <fullName evidence="2">GNAT family N-acetyltransferase</fullName>
    </submittedName>
</protein>
<dbReference type="EMBL" id="JAODOP010000004">
    <property type="protein sequence ID" value="MEF3834296.1"/>
    <property type="molecule type" value="Genomic_DNA"/>
</dbReference>
<dbReference type="Pfam" id="PF13527">
    <property type="entry name" value="Acetyltransf_9"/>
    <property type="match status" value="1"/>
</dbReference>
<accession>A0ABU7XV91</accession>
<dbReference type="RefSeq" id="WP_303306627.1">
    <property type="nucleotide sequence ID" value="NZ_JAODOP010000004.1"/>
</dbReference>
<evidence type="ECO:0000313" key="2">
    <source>
        <dbReference type="EMBL" id="MEF3834296.1"/>
    </source>
</evidence>
<dbReference type="InterPro" id="IPR016181">
    <property type="entry name" value="Acyl_CoA_acyltransferase"/>
</dbReference>
<gene>
    <name evidence="2" type="ORF">N1F79_14250</name>
</gene>
<comment type="caution">
    <text evidence="2">The sequence shown here is derived from an EMBL/GenBank/DDBJ whole genome shotgun (WGS) entry which is preliminary data.</text>
</comment>
<evidence type="ECO:0000313" key="3">
    <source>
        <dbReference type="Proteomes" id="UP001337305"/>
    </source>
</evidence>
<organism evidence="2 3">
    <name type="scientific">Flavivirga spongiicola</name>
    <dbReference type="NCBI Taxonomy" id="421621"/>
    <lineage>
        <taxon>Bacteria</taxon>
        <taxon>Pseudomonadati</taxon>
        <taxon>Bacteroidota</taxon>
        <taxon>Flavobacteriia</taxon>
        <taxon>Flavobacteriales</taxon>
        <taxon>Flavobacteriaceae</taxon>
        <taxon>Flavivirga</taxon>
    </lineage>
</organism>
<reference evidence="2 3" key="1">
    <citation type="submission" date="2022-09" db="EMBL/GenBank/DDBJ databases">
        <title>Genome sequencing of Flavivirga sp. MEBiC05379.</title>
        <authorList>
            <person name="Oh H.-M."/>
            <person name="Kwon K.K."/>
            <person name="Park M.J."/>
            <person name="Yang S.-H."/>
        </authorList>
    </citation>
    <scope>NUCLEOTIDE SEQUENCE [LARGE SCALE GENOMIC DNA]</scope>
    <source>
        <strain evidence="2 3">MEBiC05379</strain>
    </source>
</reference>
<sequence length="170" mass="20004">MIEVKKYSELLEQTKDKLNAFIKGEFGHIPIVNEMEWAIPDWTIIFYENDQIATFYNIIETHIRIDNKIFKVAGINNVITPKKFRKKGYASKTLEATEDLIFDDLNCEMGVLLCADNLIPFYEKLNWYKVDCPVYFEQSTGEKLWKANTMLLSKKEKMNPQRIKLKGLPW</sequence>
<proteinExistence type="predicted"/>
<dbReference type="InterPro" id="IPR000182">
    <property type="entry name" value="GNAT_dom"/>
</dbReference>
<dbReference type="Gene3D" id="3.40.630.30">
    <property type="match status" value="1"/>
</dbReference>